<dbReference type="AlphaFoldDB" id="W5TU94"/>
<dbReference type="eggNOG" id="COG1846">
    <property type="taxonomic scope" value="Bacteria"/>
</dbReference>
<dbReference type="PANTHER" id="PTHR33164:SF99">
    <property type="entry name" value="MARR FAMILY REGULATORY PROTEIN"/>
    <property type="match status" value="1"/>
</dbReference>
<dbReference type="Gene3D" id="1.10.10.10">
    <property type="entry name" value="Winged helix-like DNA-binding domain superfamily/Winged helix DNA-binding domain"/>
    <property type="match status" value="1"/>
</dbReference>
<gene>
    <name evidence="2" type="ORF">NONO_c60000</name>
</gene>
<accession>W5TU94</accession>
<dbReference type="InterPro" id="IPR000835">
    <property type="entry name" value="HTH_MarR-typ"/>
</dbReference>
<dbReference type="SUPFAM" id="SSF46785">
    <property type="entry name" value="Winged helix' DNA-binding domain"/>
    <property type="match status" value="1"/>
</dbReference>
<keyword evidence="3" id="KW-1185">Reference proteome</keyword>
<dbReference type="EMBL" id="CP006850">
    <property type="protein sequence ID" value="AHH20776.1"/>
    <property type="molecule type" value="Genomic_DNA"/>
</dbReference>
<dbReference type="PANTHER" id="PTHR33164">
    <property type="entry name" value="TRANSCRIPTIONAL REGULATOR, MARR FAMILY"/>
    <property type="match status" value="1"/>
</dbReference>
<dbReference type="OrthoDB" id="8635520at2"/>
<dbReference type="KEGG" id="nno:NONO_c60000"/>
<dbReference type="InterPro" id="IPR039422">
    <property type="entry name" value="MarR/SlyA-like"/>
</dbReference>
<dbReference type="PATRIC" id="fig|1415166.3.peg.6178"/>
<dbReference type="GO" id="GO:0006950">
    <property type="term" value="P:response to stress"/>
    <property type="evidence" value="ECO:0007669"/>
    <property type="project" value="TreeGrafter"/>
</dbReference>
<sequence length="153" mass="17001">MRPPFPYYEWPEIEQALWQTVLTFTTRLPAVLDSELGREHSITHFEYRVLSVLAAAPDRRLRLKVLAQQTDASLSRLSHVIRKLGNRGWLTRIGRQRDVDAALTDTGLAVVEKAAPTAHSLARHLVLDALTPDEAVQLLALLKTATASTASPT</sequence>
<protein>
    <submittedName>
        <fullName evidence="2">Putative transcriptional regulator, MarR family</fullName>
    </submittedName>
</protein>
<evidence type="ECO:0000259" key="1">
    <source>
        <dbReference type="PROSITE" id="PS50995"/>
    </source>
</evidence>
<organism evidence="2 3">
    <name type="scientific">Nocardia nova SH22a</name>
    <dbReference type="NCBI Taxonomy" id="1415166"/>
    <lineage>
        <taxon>Bacteria</taxon>
        <taxon>Bacillati</taxon>
        <taxon>Actinomycetota</taxon>
        <taxon>Actinomycetes</taxon>
        <taxon>Mycobacteriales</taxon>
        <taxon>Nocardiaceae</taxon>
        <taxon>Nocardia</taxon>
    </lineage>
</organism>
<dbReference type="InterPro" id="IPR036390">
    <property type="entry name" value="WH_DNA-bd_sf"/>
</dbReference>
<dbReference type="Proteomes" id="UP000019150">
    <property type="component" value="Chromosome"/>
</dbReference>
<dbReference type="InterPro" id="IPR036388">
    <property type="entry name" value="WH-like_DNA-bd_sf"/>
</dbReference>
<evidence type="ECO:0000313" key="2">
    <source>
        <dbReference type="EMBL" id="AHH20776.1"/>
    </source>
</evidence>
<dbReference type="HOGENOM" id="CLU_083287_2_2_11"/>
<feature type="domain" description="HTH marR-type" evidence="1">
    <location>
        <begin position="14"/>
        <end position="147"/>
    </location>
</feature>
<dbReference type="RefSeq" id="WP_148307001.1">
    <property type="nucleotide sequence ID" value="NZ_CP006850.1"/>
</dbReference>
<dbReference type="PROSITE" id="PS50995">
    <property type="entry name" value="HTH_MARR_2"/>
    <property type="match status" value="1"/>
</dbReference>
<proteinExistence type="predicted"/>
<dbReference type="STRING" id="1415166.NONO_c60000"/>
<dbReference type="SMART" id="SM00347">
    <property type="entry name" value="HTH_MARR"/>
    <property type="match status" value="1"/>
</dbReference>
<reference evidence="2 3" key="1">
    <citation type="journal article" date="2014" name="Appl. Environ. Microbiol.">
        <title>Insights into the Microbial Degradation of Rubber and Gutta-Percha by Analysis of the Complete Genome of Nocardia nova SH22a.</title>
        <authorList>
            <person name="Luo Q."/>
            <person name="Hiessl S."/>
            <person name="Poehlein A."/>
            <person name="Daniel R."/>
            <person name="Steinbuchel A."/>
        </authorList>
    </citation>
    <scope>NUCLEOTIDE SEQUENCE [LARGE SCALE GENOMIC DNA]</scope>
    <source>
        <strain evidence="2">SH22a</strain>
    </source>
</reference>
<name>W5TU94_9NOCA</name>
<evidence type="ECO:0000313" key="3">
    <source>
        <dbReference type="Proteomes" id="UP000019150"/>
    </source>
</evidence>
<dbReference type="GO" id="GO:0003700">
    <property type="term" value="F:DNA-binding transcription factor activity"/>
    <property type="evidence" value="ECO:0007669"/>
    <property type="project" value="InterPro"/>
</dbReference>